<dbReference type="EMBL" id="PVWJ01000059">
    <property type="protein sequence ID" value="PSB02455.1"/>
    <property type="molecule type" value="Genomic_DNA"/>
</dbReference>
<dbReference type="Proteomes" id="UP000238762">
    <property type="component" value="Unassembled WGS sequence"/>
</dbReference>
<dbReference type="AlphaFoldDB" id="A0A2T1C2E9"/>
<keyword evidence="2" id="KW-1185">Reference proteome</keyword>
<comment type="caution">
    <text evidence="1">The sequence shown here is derived from an EMBL/GenBank/DDBJ whole genome shotgun (WGS) entry which is preliminary data.</text>
</comment>
<evidence type="ECO:0000313" key="2">
    <source>
        <dbReference type="Proteomes" id="UP000238762"/>
    </source>
</evidence>
<name>A0A2T1C2E9_9CYAN</name>
<protein>
    <submittedName>
        <fullName evidence="1">Uncharacterized protein</fullName>
    </submittedName>
</protein>
<sequence>MLASVKALLSGIVDYAGLFPPAKLSLPEAIANYAQYHQEPNNWMLGRFILPIAKLSDFQGLITKITLPKWNLSLILSQDWQRDLEQVEFLKNPALAVNSLEFPVLEVKEIYSVLKALPEGIETFFEIPLHEDRKPYLQVLSDRGVCAKIRTGGMNEAAFPNPLHLSECLLALGKAQLAFKATAGLHHPLPGWHQISHEVNSPITQMHGFLNLAILAALIYHRKIIFSEVVEVLQTSNFQFNEDGINWSNCQLSITELEVSRDRFFRSFGSCSFREPVEDLKELQLINRPS</sequence>
<dbReference type="RefSeq" id="WP_106289084.1">
    <property type="nucleotide sequence ID" value="NZ_CAWNTC010000065.1"/>
</dbReference>
<evidence type="ECO:0000313" key="1">
    <source>
        <dbReference type="EMBL" id="PSB02455.1"/>
    </source>
</evidence>
<accession>A0A2T1C2E9</accession>
<gene>
    <name evidence="1" type="ORF">C7B64_12980</name>
</gene>
<organism evidence="1 2">
    <name type="scientific">Merismopedia glauca CCAP 1448/3</name>
    <dbReference type="NCBI Taxonomy" id="1296344"/>
    <lineage>
        <taxon>Bacteria</taxon>
        <taxon>Bacillati</taxon>
        <taxon>Cyanobacteriota</taxon>
        <taxon>Cyanophyceae</taxon>
        <taxon>Synechococcales</taxon>
        <taxon>Merismopediaceae</taxon>
        <taxon>Merismopedia</taxon>
    </lineage>
</organism>
<reference evidence="1 2" key="2">
    <citation type="submission" date="2018-03" db="EMBL/GenBank/DDBJ databases">
        <title>The ancient ancestry and fast evolution of plastids.</title>
        <authorList>
            <person name="Moore K.R."/>
            <person name="Magnabosco C."/>
            <person name="Momper L."/>
            <person name="Gold D.A."/>
            <person name="Bosak T."/>
            <person name="Fournier G.P."/>
        </authorList>
    </citation>
    <scope>NUCLEOTIDE SEQUENCE [LARGE SCALE GENOMIC DNA]</scope>
    <source>
        <strain evidence="1 2">CCAP 1448/3</strain>
    </source>
</reference>
<proteinExistence type="predicted"/>
<dbReference type="OrthoDB" id="9778153at2"/>
<reference evidence="1 2" key="1">
    <citation type="submission" date="2018-02" db="EMBL/GenBank/DDBJ databases">
        <authorList>
            <person name="Cohen D.B."/>
            <person name="Kent A.D."/>
        </authorList>
    </citation>
    <scope>NUCLEOTIDE SEQUENCE [LARGE SCALE GENOMIC DNA]</scope>
    <source>
        <strain evidence="1 2">CCAP 1448/3</strain>
    </source>
</reference>